<dbReference type="Proteomes" id="UP000000787">
    <property type="component" value="Plasmid pHAU02"/>
</dbReference>
<dbReference type="eggNOG" id="COG0596">
    <property type="taxonomic scope" value="Bacteria"/>
</dbReference>
<dbReference type="HOGENOM" id="CLU_020336_43_3_0"/>
<keyword evidence="2" id="KW-0378">Hydrolase</keyword>
<dbReference type="AlphaFoldDB" id="A9B9B4"/>
<dbReference type="InterPro" id="IPR029058">
    <property type="entry name" value="AB_hydrolase_fold"/>
</dbReference>
<keyword evidence="3" id="KW-1185">Reference proteome</keyword>
<sequence>MSYTGANTGRITPPLFGTEVMMDFIQSSDGTRIAYEQAGTGPLLIVLGGAFNDRTVGIPLMEALAPTATVLTYDRRGRGASSDAPTYAIEREIADLAALIAHHGGTARVIGYSSGAILALRAVAAGLPITGVVLYEPPPTGRVGDELAPQLAALLAADQRGAAVELFQTVAVGLPATVVADLRHAPFRPALEAIAHTLVYDTLLLAALPDGLLAAVTIPTLVLAGDQSHPIMAATAQALAAAIPQGQYQLLVGEGHGITPAVVAPLIHAFFSAAA</sequence>
<proteinExistence type="predicted"/>
<dbReference type="GO" id="GO:0016787">
    <property type="term" value="F:hydrolase activity"/>
    <property type="evidence" value="ECO:0007669"/>
    <property type="project" value="UniProtKB-KW"/>
</dbReference>
<evidence type="ECO:0000313" key="2">
    <source>
        <dbReference type="EMBL" id="ABX07928.1"/>
    </source>
</evidence>
<evidence type="ECO:0000259" key="1">
    <source>
        <dbReference type="Pfam" id="PF12697"/>
    </source>
</evidence>
<feature type="domain" description="AB hydrolase-1" evidence="1">
    <location>
        <begin position="59"/>
        <end position="257"/>
    </location>
</feature>
<geneLocation type="plasmid" evidence="2 3">
    <name>pHAU02</name>
</geneLocation>
<name>A9B9B4_HERA2</name>
<accession>A9B9B4</accession>
<dbReference type="InterPro" id="IPR050228">
    <property type="entry name" value="Carboxylesterase_BioH"/>
</dbReference>
<dbReference type="PANTHER" id="PTHR43194">
    <property type="entry name" value="HYDROLASE ALPHA/BETA FOLD FAMILY"/>
    <property type="match status" value="1"/>
</dbReference>
<gene>
    <name evidence="2" type="ordered locus">Haur_5301</name>
</gene>
<reference evidence="2 3" key="1">
    <citation type="journal article" date="2011" name="Stand. Genomic Sci.">
        <title>Complete genome sequence of the filamentous gliding predatory bacterium Herpetosiphon aurantiacus type strain (114-95(T)).</title>
        <authorList>
            <person name="Kiss H."/>
            <person name="Nett M."/>
            <person name="Domin N."/>
            <person name="Martin K."/>
            <person name="Maresca J.A."/>
            <person name="Copeland A."/>
            <person name="Lapidus A."/>
            <person name="Lucas S."/>
            <person name="Berry K.W."/>
            <person name="Glavina Del Rio T."/>
            <person name="Dalin E."/>
            <person name="Tice H."/>
            <person name="Pitluck S."/>
            <person name="Richardson P."/>
            <person name="Bruce D."/>
            <person name="Goodwin L."/>
            <person name="Han C."/>
            <person name="Detter J.C."/>
            <person name="Schmutz J."/>
            <person name="Brettin T."/>
            <person name="Land M."/>
            <person name="Hauser L."/>
            <person name="Kyrpides N.C."/>
            <person name="Ivanova N."/>
            <person name="Goker M."/>
            <person name="Woyke T."/>
            <person name="Klenk H.P."/>
            <person name="Bryant D.A."/>
        </authorList>
    </citation>
    <scope>NUCLEOTIDE SEQUENCE [LARGE SCALE GENOMIC DNA]</scope>
    <source>
        <strain evidence="3">ATCC 23779 / DSM 785 / 114-95</strain>
        <plasmid evidence="2">pHAU02</plasmid>
    </source>
</reference>
<dbReference type="KEGG" id="hau:Haur_5301"/>
<evidence type="ECO:0000313" key="3">
    <source>
        <dbReference type="Proteomes" id="UP000000787"/>
    </source>
</evidence>
<organism evidence="2 3">
    <name type="scientific">Herpetosiphon aurantiacus (strain ATCC 23779 / DSM 785 / 114-95)</name>
    <dbReference type="NCBI Taxonomy" id="316274"/>
    <lineage>
        <taxon>Bacteria</taxon>
        <taxon>Bacillati</taxon>
        <taxon>Chloroflexota</taxon>
        <taxon>Chloroflexia</taxon>
        <taxon>Herpetosiphonales</taxon>
        <taxon>Herpetosiphonaceae</taxon>
        <taxon>Herpetosiphon</taxon>
    </lineage>
</organism>
<dbReference type="InterPro" id="IPR000073">
    <property type="entry name" value="AB_hydrolase_1"/>
</dbReference>
<keyword evidence="2" id="KW-0614">Plasmid</keyword>
<protein>
    <submittedName>
        <fullName evidence="2">Alpha/beta hydrolase fold</fullName>
    </submittedName>
</protein>
<dbReference type="SUPFAM" id="SSF53474">
    <property type="entry name" value="alpha/beta-Hydrolases"/>
    <property type="match status" value="1"/>
</dbReference>
<dbReference type="BioCyc" id="HAUR316274:GHYA-5363-MONOMER"/>
<dbReference type="PANTHER" id="PTHR43194:SF2">
    <property type="entry name" value="PEROXISOMAL MEMBRANE PROTEIN LPX1"/>
    <property type="match status" value="1"/>
</dbReference>
<dbReference type="ESTHER" id="hera2-a9b9b4">
    <property type="family name" value="6_AlphaBeta_hydrolase"/>
</dbReference>
<dbReference type="Pfam" id="PF12697">
    <property type="entry name" value="Abhydrolase_6"/>
    <property type="match status" value="1"/>
</dbReference>
<dbReference type="EMBL" id="CP000877">
    <property type="protein sequence ID" value="ABX07928.1"/>
    <property type="molecule type" value="Genomic_DNA"/>
</dbReference>
<dbReference type="InParanoid" id="A9B9B4"/>
<dbReference type="Gene3D" id="3.40.50.1820">
    <property type="entry name" value="alpha/beta hydrolase"/>
    <property type="match status" value="1"/>
</dbReference>